<feature type="region of interest" description="Disordered" evidence="1">
    <location>
        <begin position="322"/>
        <end position="400"/>
    </location>
</feature>
<comment type="caution">
    <text evidence="2">The sequence shown here is derived from an EMBL/GenBank/DDBJ whole genome shotgun (WGS) entry which is preliminary data.</text>
</comment>
<proteinExistence type="predicted"/>
<feature type="compositionally biased region" description="Polar residues" evidence="1">
    <location>
        <begin position="79"/>
        <end position="91"/>
    </location>
</feature>
<evidence type="ECO:0000256" key="1">
    <source>
        <dbReference type="SAM" id="MobiDB-lite"/>
    </source>
</evidence>
<dbReference type="EMBL" id="MU251258">
    <property type="protein sequence ID" value="KAG9253254.1"/>
    <property type="molecule type" value="Genomic_DNA"/>
</dbReference>
<evidence type="ECO:0000313" key="2">
    <source>
        <dbReference type="EMBL" id="KAG9253254.1"/>
    </source>
</evidence>
<sequence length="400" mass="44448">MSLPIALQSVVFYFAACTPCRAALKRRQQKEMFEAEKAQRTALEMEQPSLYLHPAPFTTNPYWQEEINRGPSLPKKSASKNSSARGLSSSGKDSDVPRGSKETDAPNESFADSSTAVPESEAAPDDLNKRTNFQRADEELWGEWSGHRIKDAFSKAKDSAGRLMDSRLFFDKEVTDEERREFYQARRVPPVNDYHPPVVSNKAPSRAAHQWMLQPPPPAKVMEGKVPVSRNVSSGSRSSGRTTIGEENSLARQVSERLLRERTLKERNPTEEELIESLLPRTNRSLSFHRTRSLSLDGVAEDLEEPYAEVRSTHLRIEVEARMRESQHQSPAPRAARRPALRTIAGSRSNSGNKVPRSSMANNTEPSAAKGDTKHAGYIDGQSPVDGHSDKSGTAAPNSE</sequence>
<feature type="compositionally biased region" description="Low complexity" evidence="1">
    <location>
        <begin position="228"/>
        <end position="241"/>
    </location>
</feature>
<dbReference type="Proteomes" id="UP000887229">
    <property type="component" value="Unassembled WGS sequence"/>
</dbReference>
<name>A0A9P7ZJI5_9HYPO</name>
<evidence type="ECO:0008006" key="4">
    <source>
        <dbReference type="Google" id="ProtNLM"/>
    </source>
</evidence>
<feature type="compositionally biased region" description="Basic and acidic residues" evidence="1">
    <location>
        <begin position="92"/>
        <end position="104"/>
    </location>
</feature>
<keyword evidence="3" id="KW-1185">Reference proteome</keyword>
<gene>
    <name evidence="2" type="ORF">F5Z01DRAFT_675168</name>
</gene>
<accession>A0A9P7ZJI5</accession>
<organism evidence="2 3">
    <name type="scientific">Emericellopsis atlantica</name>
    <dbReference type="NCBI Taxonomy" id="2614577"/>
    <lineage>
        <taxon>Eukaryota</taxon>
        <taxon>Fungi</taxon>
        <taxon>Dikarya</taxon>
        <taxon>Ascomycota</taxon>
        <taxon>Pezizomycotina</taxon>
        <taxon>Sordariomycetes</taxon>
        <taxon>Hypocreomycetidae</taxon>
        <taxon>Hypocreales</taxon>
        <taxon>Bionectriaceae</taxon>
        <taxon>Emericellopsis</taxon>
    </lineage>
</organism>
<dbReference type="OrthoDB" id="506431at2759"/>
<feature type="region of interest" description="Disordered" evidence="1">
    <location>
        <begin position="61"/>
        <end position="131"/>
    </location>
</feature>
<feature type="region of interest" description="Disordered" evidence="1">
    <location>
        <begin position="187"/>
        <end position="253"/>
    </location>
</feature>
<dbReference type="GeneID" id="70296024"/>
<dbReference type="AlphaFoldDB" id="A0A9P7ZJI5"/>
<evidence type="ECO:0000313" key="3">
    <source>
        <dbReference type="Proteomes" id="UP000887229"/>
    </source>
</evidence>
<protein>
    <recommendedName>
        <fullName evidence="4">Signal peptide-containing protein</fullName>
    </recommendedName>
</protein>
<dbReference type="RefSeq" id="XP_046117178.1">
    <property type="nucleotide sequence ID" value="XM_046265121.1"/>
</dbReference>
<reference evidence="2" key="1">
    <citation type="journal article" date="2021" name="IMA Fungus">
        <title>Genomic characterization of three marine fungi, including Emericellopsis atlantica sp. nov. with signatures of a generalist lifestyle and marine biomass degradation.</title>
        <authorList>
            <person name="Hagestad O.C."/>
            <person name="Hou L."/>
            <person name="Andersen J.H."/>
            <person name="Hansen E.H."/>
            <person name="Altermark B."/>
            <person name="Li C."/>
            <person name="Kuhnert E."/>
            <person name="Cox R.J."/>
            <person name="Crous P.W."/>
            <person name="Spatafora J.W."/>
            <person name="Lail K."/>
            <person name="Amirebrahimi M."/>
            <person name="Lipzen A."/>
            <person name="Pangilinan J."/>
            <person name="Andreopoulos W."/>
            <person name="Hayes R.D."/>
            <person name="Ng V."/>
            <person name="Grigoriev I.V."/>
            <person name="Jackson S.A."/>
            <person name="Sutton T.D.S."/>
            <person name="Dobson A.D.W."/>
            <person name="Rama T."/>
        </authorList>
    </citation>
    <scope>NUCLEOTIDE SEQUENCE</scope>
    <source>
        <strain evidence="2">TS7</strain>
    </source>
</reference>